<proteinExistence type="predicted"/>
<organism evidence="2 3">
    <name type="scientific">Serratia sp. (strain ATCC 39006)</name>
    <name type="common">Prodigiosinella confusarubida</name>
    <dbReference type="NCBI Taxonomy" id="104623"/>
    <lineage>
        <taxon>Bacteria</taxon>
        <taxon>Pseudomonadati</taxon>
        <taxon>Pseudomonadota</taxon>
        <taxon>Gammaproteobacteria</taxon>
        <taxon>Enterobacterales</taxon>
        <taxon>Pectobacteriaceae</taxon>
        <taxon>Prodigiosinella</taxon>
    </lineage>
</organism>
<dbReference type="EMBL" id="CP025085">
    <property type="protein sequence ID" value="AUH00570.1"/>
    <property type="molecule type" value="Genomic_DNA"/>
</dbReference>
<reference evidence="1 4" key="3">
    <citation type="submission" date="2017-11" db="EMBL/GenBank/DDBJ databases">
        <title>Complete genome sequence of Serratia sp. ATCC 39006 LacA.</title>
        <authorList>
            <person name="Hampton H.G."/>
            <person name="Jackson S.A."/>
            <person name="Jauregui R."/>
            <person name="Poulter G.T.M."/>
            <person name="Salmond G.P.C."/>
            <person name="Fineran P.C."/>
        </authorList>
    </citation>
    <scope>NUCLEOTIDE SEQUENCE [LARGE SCALE GENOMIC DNA]</scope>
    <source>
        <strain evidence="1 4">ATCC 39006</strain>
    </source>
</reference>
<dbReference type="Proteomes" id="UP000233778">
    <property type="component" value="Chromosome"/>
</dbReference>
<dbReference type="KEGG" id="sera:Ser39006_012570"/>
<reference evidence="2 3" key="1">
    <citation type="journal article" date="2013" name="Genome Announc.">
        <title>Draft genome sequence of Serratia sp. strain ATCC 39006, a model bacterium for analysis of the biosynthesis and regulation of prodigiosin, a carbapenem, and gas vesicles.</title>
        <authorList>
            <person name="Fineran P.C."/>
            <person name="Iglesias Cans M.C."/>
            <person name="Ramsay J.P."/>
            <person name="Wilf N.M."/>
            <person name="Cossyleon D."/>
            <person name="McNeil M.B."/>
            <person name="Williamson N.R."/>
            <person name="Monson R.E."/>
            <person name="Becher S.A."/>
            <person name="Stanton J.A."/>
            <person name="Brugger K."/>
            <person name="Brown S.D."/>
            <person name="Salmond G.P."/>
        </authorList>
    </citation>
    <scope>NUCLEOTIDE SEQUENCE [LARGE SCALE GENOMIC DNA]</scope>
    <source>
        <strain evidence="2">ATCC 39006</strain>
        <strain evidence="3">ATCC 39006 / SC 11482</strain>
    </source>
</reference>
<protein>
    <submittedName>
        <fullName evidence="2">Uncharacterized protein</fullName>
    </submittedName>
</protein>
<keyword evidence="3" id="KW-1185">Reference proteome</keyword>
<dbReference type="OrthoDB" id="6488871at2"/>
<reference evidence="2" key="2">
    <citation type="submission" date="2013-09" db="EMBL/GenBank/DDBJ databases">
        <authorList>
            <person name="Wang G."/>
            <person name="Yang Y."/>
            <person name="Su Y."/>
        </authorList>
    </citation>
    <scope>NUCLEOTIDE SEQUENCE</scope>
    <source>
        <strain evidence="2">ATCC 39006</strain>
    </source>
</reference>
<gene>
    <name evidence="1" type="ORF">CWC46_12565</name>
    <name evidence="2" type="ORF">Ser39006_012570</name>
</gene>
<dbReference type="EMBL" id="CP025084">
    <property type="protein sequence ID" value="AUH04891.1"/>
    <property type="molecule type" value="Genomic_DNA"/>
</dbReference>
<evidence type="ECO:0000313" key="2">
    <source>
        <dbReference type="EMBL" id="AUH04891.1"/>
    </source>
</evidence>
<dbReference type="RefSeq" id="WP_021016219.1">
    <property type="nucleotide sequence ID" value="NZ_CP025084.1"/>
</dbReference>
<accession>A0A2I5TK05</accession>
<evidence type="ECO:0000313" key="4">
    <source>
        <dbReference type="Proteomes" id="UP000233778"/>
    </source>
</evidence>
<dbReference type="Proteomes" id="UP000017700">
    <property type="component" value="Chromosome"/>
</dbReference>
<name>A0A2I5TK05_SERS3</name>
<dbReference type="AlphaFoldDB" id="A0A2I5TK05"/>
<sequence length="142" mass="15971">MKKVHLVPTNSSERICIDYTAYLGALCNKRWRFIDAIYGVMPIFGIVTKMPEREPATENEKLETLALQVLSTQVSDETNIARLITLAQQQGLTDIDIRLPYALSMEQLQAIGQECDNCLLALTQYEEYLSIHITVPMPGNAP</sequence>
<evidence type="ECO:0000313" key="1">
    <source>
        <dbReference type="EMBL" id="AUH00570.1"/>
    </source>
</evidence>
<reference evidence="2" key="4">
    <citation type="submission" date="2017-11" db="EMBL/GenBank/DDBJ databases">
        <title>Complete genome sequence of Serratia sp. ATCC 39006.</title>
        <authorList>
            <person name="Hampton H.G."/>
            <person name="Jackson S.A."/>
            <person name="Jauregui R."/>
            <person name="Poulter G.T.M."/>
            <person name="Salmond G.P.C."/>
            <person name="Fineran P.C."/>
        </authorList>
    </citation>
    <scope>NUCLEOTIDE SEQUENCE</scope>
    <source>
        <strain evidence="2">ATCC 39006</strain>
    </source>
</reference>
<evidence type="ECO:0000313" key="3">
    <source>
        <dbReference type="Proteomes" id="UP000017700"/>
    </source>
</evidence>
<dbReference type="KEGG" id="serq:CWC46_12565"/>